<reference evidence="2 3" key="1">
    <citation type="submission" date="2024-09" db="EMBL/GenBank/DDBJ databases">
        <title>Chromosome-scale assembly of Riccia fluitans.</title>
        <authorList>
            <person name="Paukszto L."/>
            <person name="Sawicki J."/>
            <person name="Karawczyk K."/>
            <person name="Piernik-Szablinska J."/>
            <person name="Szczecinska M."/>
            <person name="Mazdziarz M."/>
        </authorList>
    </citation>
    <scope>NUCLEOTIDE SEQUENCE [LARGE SCALE GENOMIC DNA]</scope>
    <source>
        <strain evidence="2">Rf_01</strain>
        <tissue evidence="2">Aerial parts of the thallus</tissue>
    </source>
</reference>
<feature type="region of interest" description="Disordered" evidence="1">
    <location>
        <begin position="88"/>
        <end position="109"/>
    </location>
</feature>
<comment type="caution">
    <text evidence="2">The sequence shown here is derived from an EMBL/GenBank/DDBJ whole genome shotgun (WGS) entry which is preliminary data.</text>
</comment>
<evidence type="ECO:0000256" key="1">
    <source>
        <dbReference type="SAM" id="MobiDB-lite"/>
    </source>
</evidence>
<accession>A0ABD1XZ78</accession>
<keyword evidence="3" id="KW-1185">Reference proteome</keyword>
<evidence type="ECO:0000313" key="2">
    <source>
        <dbReference type="EMBL" id="KAL2619797.1"/>
    </source>
</evidence>
<feature type="compositionally biased region" description="Basic residues" evidence="1">
    <location>
        <begin position="16"/>
        <end position="30"/>
    </location>
</feature>
<feature type="region of interest" description="Disordered" evidence="1">
    <location>
        <begin position="1"/>
        <end position="41"/>
    </location>
</feature>
<dbReference type="AlphaFoldDB" id="A0ABD1XZ78"/>
<dbReference type="EMBL" id="JBHFFA010000006">
    <property type="protein sequence ID" value="KAL2619797.1"/>
    <property type="molecule type" value="Genomic_DNA"/>
</dbReference>
<sequence length="109" mass="12106">MEASCAPRSDAERLRKLVRRSTRGAGRRGLPRRDKSRPSWPAYAVGEAEDTFFWWKRAPPSGGGPLGGACALGTSAQWAFHPTRLETRTKESNMHASRWAANPREAQIT</sequence>
<proteinExistence type="predicted"/>
<evidence type="ECO:0000313" key="3">
    <source>
        <dbReference type="Proteomes" id="UP001605036"/>
    </source>
</evidence>
<organism evidence="2 3">
    <name type="scientific">Riccia fluitans</name>
    <dbReference type="NCBI Taxonomy" id="41844"/>
    <lineage>
        <taxon>Eukaryota</taxon>
        <taxon>Viridiplantae</taxon>
        <taxon>Streptophyta</taxon>
        <taxon>Embryophyta</taxon>
        <taxon>Marchantiophyta</taxon>
        <taxon>Marchantiopsida</taxon>
        <taxon>Marchantiidae</taxon>
        <taxon>Marchantiales</taxon>
        <taxon>Ricciaceae</taxon>
        <taxon>Riccia</taxon>
    </lineage>
</organism>
<protein>
    <submittedName>
        <fullName evidence="2">Uncharacterized protein</fullName>
    </submittedName>
</protein>
<dbReference type="Proteomes" id="UP001605036">
    <property type="component" value="Unassembled WGS sequence"/>
</dbReference>
<name>A0ABD1XZ78_9MARC</name>
<gene>
    <name evidence="2" type="ORF">R1flu_000002</name>
</gene>